<dbReference type="Proteomes" id="UP000053732">
    <property type="component" value="Unassembled WGS sequence"/>
</dbReference>
<dbReference type="EMBL" id="HG793164">
    <property type="protein sequence ID" value="CRL28898.1"/>
    <property type="molecule type" value="Genomic_DNA"/>
</dbReference>
<accession>A0A0G4PRZ2</accession>
<name>A0A0G4PRZ2_PENC3</name>
<feature type="region of interest" description="Disordered" evidence="1">
    <location>
        <begin position="1"/>
        <end position="43"/>
    </location>
</feature>
<protein>
    <submittedName>
        <fullName evidence="2">Str. FM013</fullName>
    </submittedName>
</protein>
<organism evidence="2 3">
    <name type="scientific">Penicillium camemberti (strain FM 013)</name>
    <dbReference type="NCBI Taxonomy" id="1429867"/>
    <lineage>
        <taxon>Eukaryota</taxon>
        <taxon>Fungi</taxon>
        <taxon>Dikarya</taxon>
        <taxon>Ascomycota</taxon>
        <taxon>Pezizomycotina</taxon>
        <taxon>Eurotiomycetes</taxon>
        <taxon>Eurotiomycetidae</taxon>
        <taxon>Eurotiales</taxon>
        <taxon>Aspergillaceae</taxon>
        <taxon>Penicillium</taxon>
    </lineage>
</organism>
<evidence type="ECO:0000256" key="1">
    <source>
        <dbReference type="SAM" id="MobiDB-lite"/>
    </source>
</evidence>
<keyword evidence="3" id="KW-1185">Reference proteome</keyword>
<evidence type="ECO:0000313" key="2">
    <source>
        <dbReference type="EMBL" id="CRL28898.1"/>
    </source>
</evidence>
<evidence type="ECO:0000313" key="3">
    <source>
        <dbReference type="Proteomes" id="UP000053732"/>
    </source>
</evidence>
<sequence>MWGDAGTRLQGSKVNPRELRSPARRRQNGVTTKGHSRDIEKAHNRDLRLMLGTDSKSTYPCLQIPNANNHSLKW</sequence>
<reference evidence="2 3" key="1">
    <citation type="journal article" date="2014" name="Nat. Commun.">
        <title>Multiple recent horizontal transfers of a large genomic region in cheese making fungi.</title>
        <authorList>
            <person name="Cheeseman K."/>
            <person name="Ropars J."/>
            <person name="Renault P."/>
            <person name="Dupont J."/>
            <person name="Gouzy J."/>
            <person name="Branca A."/>
            <person name="Abraham A.L."/>
            <person name="Ceppi M."/>
            <person name="Conseiller E."/>
            <person name="Debuchy R."/>
            <person name="Malagnac F."/>
            <person name="Goarin A."/>
            <person name="Silar P."/>
            <person name="Lacoste S."/>
            <person name="Sallet E."/>
            <person name="Bensimon A."/>
            <person name="Giraud T."/>
            <person name="Brygoo Y."/>
        </authorList>
    </citation>
    <scope>NUCLEOTIDE SEQUENCE [LARGE SCALE GENOMIC DNA]</scope>
    <source>
        <strain evidence="3">FM 013</strain>
    </source>
</reference>
<dbReference type="AlphaFoldDB" id="A0A0G4PRZ2"/>
<proteinExistence type="predicted"/>
<gene>
    <name evidence="2" type="ORF">PCAMFM013_S031g000066</name>
</gene>